<proteinExistence type="inferred from homology"/>
<name>A0A5A7S9N1_9NOCA</name>
<dbReference type="InterPro" id="IPR032808">
    <property type="entry name" value="DoxX"/>
</dbReference>
<keyword evidence="9" id="KW-1185">Reference proteome</keyword>
<comment type="caution">
    <text evidence="8">The sequence shown here is derived from an EMBL/GenBank/DDBJ whole genome shotgun (WGS) entry which is preliminary data.</text>
</comment>
<sequence>MEMHMITVTTSRVTGRAATVTAVVRILVGVLFVLASIPKFPFAGSAHDSEVAQFISFGFPASSVEAFVLFTGTVELVCAALLIAGFLTRFAAAGLAAVMIGAISTAGLHVGGPLHLGVAPTLLVILLVLVVVGAGSWSIDQRLADRVR</sequence>
<comment type="subcellular location">
    <subcellularLocation>
        <location evidence="1">Cell membrane</location>
        <topology evidence="1">Multi-pass membrane protein</topology>
    </subcellularLocation>
</comment>
<evidence type="ECO:0000313" key="8">
    <source>
        <dbReference type="EMBL" id="KAA0020162.1"/>
    </source>
</evidence>
<organism evidence="8 9">
    <name type="scientific">Antrihabitans cavernicola</name>
    <dbReference type="NCBI Taxonomy" id="2495913"/>
    <lineage>
        <taxon>Bacteria</taxon>
        <taxon>Bacillati</taxon>
        <taxon>Actinomycetota</taxon>
        <taxon>Actinomycetes</taxon>
        <taxon>Mycobacteriales</taxon>
        <taxon>Nocardiaceae</taxon>
        <taxon>Antrihabitans</taxon>
    </lineage>
</organism>
<feature type="transmembrane region" description="Helical" evidence="7">
    <location>
        <begin position="57"/>
        <end position="83"/>
    </location>
</feature>
<keyword evidence="5 7" id="KW-1133">Transmembrane helix</keyword>
<keyword evidence="4 7" id="KW-0812">Transmembrane</keyword>
<evidence type="ECO:0000256" key="2">
    <source>
        <dbReference type="ARBA" id="ARBA00006679"/>
    </source>
</evidence>
<dbReference type="Proteomes" id="UP000322244">
    <property type="component" value="Unassembled WGS sequence"/>
</dbReference>
<accession>A0A5A7S9N1</accession>
<evidence type="ECO:0000256" key="1">
    <source>
        <dbReference type="ARBA" id="ARBA00004651"/>
    </source>
</evidence>
<reference evidence="8 9" key="1">
    <citation type="submission" date="2019-07" db="EMBL/GenBank/DDBJ databases">
        <title>Rhodococcus cavernicolus sp. nov., isolated from a cave.</title>
        <authorList>
            <person name="Lee S.D."/>
        </authorList>
    </citation>
    <scope>NUCLEOTIDE SEQUENCE [LARGE SCALE GENOMIC DNA]</scope>
    <source>
        <strain evidence="8 9">C1-24</strain>
    </source>
</reference>
<evidence type="ECO:0000256" key="6">
    <source>
        <dbReference type="ARBA" id="ARBA00023136"/>
    </source>
</evidence>
<feature type="transmembrane region" description="Helical" evidence="7">
    <location>
        <begin position="20"/>
        <end position="37"/>
    </location>
</feature>
<dbReference type="PANTHER" id="PTHR33452">
    <property type="entry name" value="OXIDOREDUCTASE CATD-RELATED"/>
    <property type="match status" value="1"/>
</dbReference>
<evidence type="ECO:0000256" key="4">
    <source>
        <dbReference type="ARBA" id="ARBA00022692"/>
    </source>
</evidence>
<protein>
    <submittedName>
        <fullName evidence="8">DoxX family protein</fullName>
    </submittedName>
</protein>
<dbReference type="AlphaFoldDB" id="A0A5A7S9N1"/>
<keyword evidence="6 7" id="KW-0472">Membrane</keyword>
<evidence type="ECO:0000256" key="7">
    <source>
        <dbReference type="SAM" id="Phobius"/>
    </source>
</evidence>
<dbReference type="InterPro" id="IPR051907">
    <property type="entry name" value="DoxX-like_oxidoreductase"/>
</dbReference>
<evidence type="ECO:0000256" key="5">
    <source>
        <dbReference type="ARBA" id="ARBA00022989"/>
    </source>
</evidence>
<dbReference type="PANTHER" id="PTHR33452:SF1">
    <property type="entry name" value="INNER MEMBRANE PROTEIN YPHA-RELATED"/>
    <property type="match status" value="1"/>
</dbReference>
<evidence type="ECO:0000313" key="9">
    <source>
        <dbReference type="Proteomes" id="UP000322244"/>
    </source>
</evidence>
<dbReference type="OrthoDB" id="424543at85007"/>
<dbReference type="GO" id="GO:0005886">
    <property type="term" value="C:plasma membrane"/>
    <property type="evidence" value="ECO:0007669"/>
    <property type="project" value="UniProtKB-SubCell"/>
</dbReference>
<dbReference type="EMBL" id="VLNY01000013">
    <property type="protein sequence ID" value="KAA0020162.1"/>
    <property type="molecule type" value="Genomic_DNA"/>
</dbReference>
<comment type="similarity">
    <text evidence="2">Belongs to the DoxX family.</text>
</comment>
<gene>
    <name evidence="8" type="ORF">FOY51_21435</name>
</gene>
<feature type="transmembrane region" description="Helical" evidence="7">
    <location>
        <begin position="116"/>
        <end position="139"/>
    </location>
</feature>
<feature type="transmembrane region" description="Helical" evidence="7">
    <location>
        <begin position="90"/>
        <end position="110"/>
    </location>
</feature>
<evidence type="ECO:0000256" key="3">
    <source>
        <dbReference type="ARBA" id="ARBA00022475"/>
    </source>
</evidence>
<keyword evidence="3" id="KW-1003">Cell membrane</keyword>
<dbReference type="Pfam" id="PF07681">
    <property type="entry name" value="DoxX"/>
    <property type="match status" value="1"/>
</dbReference>